<comment type="caution">
    <text evidence="1">The sequence shown here is derived from an EMBL/GenBank/DDBJ whole genome shotgun (WGS) entry which is preliminary data.</text>
</comment>
<dbReference type="RefSeq" id="WP_380804449.1">
    <property type="nucleotide sequence ID" value="NZ_JBHUIV010000020.1"/>
</dbReference>
<evidence type="ECO:0000313" key="1">
    <source>
        <dbReference type="EMBL" id="MFD2202875.1"/>
    </source>
</evidence>
<name>A0ABW5BB43_9BACT</name>
<dbReference type="EMBL" id="JBHUIV010000020">
    <property type="protein sequence ID" value="MFD2202875.1"/>
    <property type="molecule type" value="Genomic_DNA"/>
</dbReference>
<keyword evidence="2" id="KW-1185">Reference proteome</keyword>
<evidence type="ECO:0000313" key="2">
    <source>
        <dbReference type="Proteomes" id="UP001597414"/>
    </source>
</evidence>
<reference evidence="2" key="1">
    <citation type="journal article" date="2019" name="Int. J. Syst. Evol. Microbiol.">
        <title>The Global Catalogue of Microorganisms (GCM) 10K type strain sequencing project: providing services to taxonomists for standard genome sequencing and annotation.</title>
        <authorList>
            <consortium name="The Broad Institute Genomics Platform"/>
            <consortium name="The Broad Institute Genome Sequencing Center for Infectious Disease"/>
            <person name="Wu L."/>
            <person name="Ma J."/>
        </authorList>
    </citation>
    <scope>NUCLEOTIDE SEQUENCE [LARGE SCALE GENOMIC DNA]</scope>
    <source>
        <strain evidence="2">KCTC 19812</strain>
    </source>
</reference>
<dbReference type="Proteomes" id="UP001597414">
    <property type="component" value="Unassembled WGS sequence"/>
</dbReference>
<organism evidence="1 2">
    <name type="scientific">Shivajiella indica</name>
    <dbReference type="NCBI Taxonomy" id="872115"/>
    <lineage>
        <taxon>Bacteria</taxon>
        <taxon>Pseudomonadati</taxon>
        <taxon>Bacteroidota</taxon>
        <taxon>Cytophagia</taxon>
        <taxon>Cytophagales</taxon>
        <taxon>Cyclobacteriaceae</taxon>
        <taxon>Shivajiella</taxon>
    </lineage>
</organism>
<accession>A0ABW5BB43</accession>
<proteinExistence type="predicted"/>
<protein>
    <recommendedName>
        <fullName evidence="3">Porin family protein</fullName>
    </recommendedName>
</protein>
<sequence length="238" mass="27102">MLYINVKKFLSTIVIALLIIQVNQAQNFYKERNPRNTFLSFGVGPSIIYAETGGQYNKLDFDFKPALSFSYAKKINPLINLQATAGLQWIGSGGNPPEEAYNQWIASESALSFSGRAYYLDVMPVMNIIPFSHHMQRNYLNFYGGLGIGVMQINTKRYYTLEENSREYIANFPTAYIPVRAGMSYRIGDYYDLSLEGGMLLTFSDDIDGNQNWNAFNDHLLQIQVVLKKYLATKSPKF</sequence>
<evidence type="ECO:0008006" key="3">
    <source>
        <dbReference type="Google" id="ProtNLM"/>
    </source>
</evidence>
<gene>
    <name evidence="1" type="ORF">ACFSKV_14955</name>
</gene>